<accession>A0ABQ9HD49</accession>
<organism evidence="1 2">
    <name type="scientific">Dryococelus australis</name>
    <dbReference type="NCBI Taxonomy" id="614101"/>
    <lineage>
        <taxon>Eukaryota</taxon>
        <taxon>Metazoa</taxon>
        <taxon>Ecdysozoa</taxon>
        <taxon>Arthropoda</taxon>
        <taxon>Hexapoda</taxon>
        <taxon>Insecta</taxon>
        <taxon>Pterygota</taxon>
        <taxon>Neoptera</taxon>
        <taxon>Polyneoptera</taxon>
        <taxon>Phasmatodea</taxon>
        <taxon>Verophasmatodea</taxon>
        <taxon>Anareolatae</taxon>
        <taxon>Phasmatidae</taxon>
        <taxon>Eurycanthinae</taxon>
        <taxon>Dryococelus</taxon>
    </lineage>
</organism>
<comment type="caution">
    <text evidence="1">The sequence shown here is derived from an EMBL/GenBank/DDBJ whole genome shotgun (WGS) entry which is preliminary data.</text>
</comment>
<evidence type="ECO:0000313" key="1">
    <source>
        <dbReference type="EMBL" id="KAJ8882111.1"/>
    </source>
</evidence>
<reference evidence="1 2" key="1">
    <citation type="submission" date="2023-02" db="EMBL/GenBank/DDBJ databases">
        <title>LHISI_Scaffold_Assembly.</title>
        <authorList>
            <person name="Stuart O.P."/>
            <person name="Cleave R."/>
            <person name="Magrath M.J.L."/>
            <person name="Mikheyev A.S."/>
        </authorList>
    </citation>
    <scope>NUCLEOTIDE SEQUENCE [LARGE SCALE GENOMIC DNA]</scope>
    <source>
        <strain evidence="1">Daus_M_001</strain>
        <tissue evidence="1">Leg muscle</tissue>
    </source>
</reference>
<sequence>MLSLPFLTCPRHTCTAYTIILCGYGMALMWDWPIWIKIPVMTILTAQVISKFKDKWGGKYMSKFLLG</sequence>
<proteinExistence type="predicted"/>
<protein>
    <submittedName>
        <fullName evidence="1">Uncharacterized protein</fullName>
    </submittedName>
</protein>
<evidence type="ECO:0000313" key="2">
    <source>
        <dbReference type="Proteomes" id="UP001159363"/>
    </source>
</evidence>
<keyword evidence="2" id="KW-1185">Reference proteome</keyword>
<gene>
    <name evidence="1" type="ORF">PR048_018599</name>
</gene>
<dbReference type="Proteomes" id="UP001159363">
    <property type="component" value="Chromosome 5"/>
</dbReference>
<name>A0ABQ9HD49_9NEOP</name>
<dbReference type="EMBL" id="JARBHB010000006">
    <property type="protein sequence ID" value="KAJ8882111.1"/>
    <property type="molecule type" value="Genomic_DNA"/>
</dbReference>